<dbReference type="OrthoDB" id="5984008at2759"/>
<evidence type="ECO:0000256" key="12">
    <source>
        <dbReference type="ARBA" id="ARBA00023303"/>
    </source>
</evidence>
<feature type="transmembrane region" description="Helical" evidence="14">
    <location>
        <begin position="369"/>
        <end position="388"/>
    </location>
</feature>
<evidence type="ECO:0000313" key="19">
    <source>
        <dbReference type="Proteomes" id="UP000708208"/>
    </source>
</evidence>
<feature type="compositionally biased region" description="Acidic residues" evidence="13">
    <location>
        <begin position="632"/>
        <end position="642"/>
    </location>
</feature>
<keyword evidence="15" id="KW-0732">Signal</keyword>
<keyword evidence="9" id="KW-0675">Receptor</keyword>
<gene>
    <name evidence="18" type="ORF">AFUS01_LOCUS46787</name>
</gene>
<accession>A0A8J2Q732</accession>
<dbReference type="InterPro" id="IPR052192">
    <property type="entry name" value="Insect_Ionotropic_Sensory_Rcpt"/>
</dbReference>
<evidence type="ECO:0000256" key="11">
    <source>
        <dbReference type="ARBA" id="ARBA00023286"/>
    </source>
</evidence>
<keyword evidence="4" id="KW-1003">Cell membrane</keyword>
<evidence type="ECO:0000256" key="13">
    <source>
        <dbReference type="SAM" id="MobiDB-lite"/>
    </source>
</evidence>
<keyword evidence="6 14" id="KW-1133">Transmembrane helix</keyword>
<keyword evidence="5 14" id="KW-0812">Transmembrane</keyword>
<evidence type="ECO:0000256" key="3">
    <source>
        <dbReference type="ARBA" id="ARBA00022448"/>
    </source>
</evidence>
<dbReference type="GO" id="GO:0050906">
    <property type="term" value="P:detection of stimulus involved in sensory perception"/>
    <property type="evidence" value="ECO:0007669"/>
    <property type="project" value="UniProtKB-ARBA"/>
</dbReference>
<dbReference type="Pfam" id="PF10613">
    <property type="entry name" value="Lig_chan-Glu_bd"/>
    <property type="match status" value="1"/>
</dbReference>
<organism evidence="18 19">
    <name type="scientific">Allacma fusca</name>
    <dbReference type="NCBI Taxonomy" id="39272"/>
    <lineage>
        <taxon>Eukaryota</taxon>
        <taxon>Metazoa</taxon>
        <taxon>Ecdysozoa</taxon>
        <taxon>Arthropoda</taxon>
        <taxon>Hexapoda</taxon>
        <taxon>Collembola</taxon>
        <taxon>Symphypleona</taxon>
        <taxon>Sminthuridae</taxon>
        <taxon>Allacma</taxon>
    </lineage>
</organism>
<keyword evidence="7" id="KW-0406">Ion transport</keyword>
<evidence type="ECO:0000256" key="7">
    <source>
        <dbReference type="ARBA" id="ARBA00023065"/>
    </source>
</evidence>
<evidence type="ECO:0000256" key="15">
    <source>
        <dbReference type="SAM" id="SignalP"/>
    </source>
</evidence>
<dbReference type="EMBL" id="CAJVCH010571517">
    <property type="protein sequence ID" value="CAG7837721.1"/>
    <property type="molecule type" value="Genomic_DNA"/>
</dbReference>
<reference evidence="18" key="1">
    <citation type="submission" date="2021-06" db="EMBL/GenBank/DDBJ databases">
        <authorList>
            <person name="Hodson N. C."/>
            <person name="Mongue J. A."/>
            <person name="Jaron S. K."/>
        </authorList>
    </citation>
    <scope>NUCLEOTIDE SEQUENCE</scope>
</reference>
<dbReference type="InterPro" id="IPR001320">
    <property type="entry name" value="Iontro_rcpt_C"/>
</dbReference>
<comment type="similarity">
    <text evidence="2">Belongs to the glutamate-gated ion channel (TC 1.A.10.1) family.</text>
</comment>
<keyword evidence="12" id="KW-0407">Ion channel</keyword>
<proteinExistence type="inferred from homology"/>
<evidence type="ECO:0000256" key="2">
    <source>
        <dbReference type="ARBA" id="ARBA00008685"/>
    </source>
</evidence>
<sequence length="748" mass="86097">MEPSSEIFFILIVVFGLEMGTCKVHRKGKVNTWDSTLIIGLNKPMDMKQFLIDSYAQMGDIDCATVVWDRDSAPMLGSVTFCLPHASTCAHKYIINYDGGEISERLVRALKAGYQEQCGGYVILLKSPKAVMNLLHQGDHTRMINTRARFLIWYQEKDLEFEKDYVWKKIPNVIFFNTSLNTRTRHLSFTVLQLRWPVIPEGVDGSEPRIHAIDFWRHGKGLKTGTGWYYDKTRNLKNITLKILVVEHPPGVIKYKSAKGEVEYAGVEVDLVNALKDIMTFQIEFVDADAVTKWGGKYVDEDNATNFYGAVGRLIYGETDLAIGSFFILKHYLNFIDMSIPLDVACTSFLTPTPLARPRYLALILPFNYQLWILVFLICFIFAPLGLYGLTHLKYHIREYHVFSEKIQVVLTSFRIMSQVALHIWPKHWPVRMFIGWYWLFTLLITLAYRGAMVSFLTIPLFEKPIDNINELYASGLRLGGWGSELHKLFTHHQAGSKESEIKALLSNKYEIIDNLENGISMVAAGGFALFENVRFLKFIRQTRNQTKSGAPSMRIMKQCIVPVHIGIAYQKNSPFTRTINGIITKIFLFTSHIRRFRESGLTKKWGTRLIQLTKDHDRAKFQRKSERDGNEEQEGDGEEESNGQQRKQRVLTMADLQGSVYLILFGVFVSVIAFIFELTIVHVRRATQSVNKGLKKIVDQTVTKTKGMIDDRKFLLEYEAQFQNKLRKRKKNNKKRSKKLPPFPYID</sequence>
<keyword evidence="11" id="KW-1071">Ligand-gated ion channel</keyword>
<keyword evidence="19" id="KW-1185">Reference proteome</keyword>
<dbReference type="InterPro" id="IPR019594">
    <property type="entry name" value="Glu/Gly-bd"/>
</dbReference>
<feature type="chain" id="PRO_5035179597" evidence="15">
    <location>
        <begin position="23"/>
        <end position="748"/>
    </location>
</feature>
<evidence type="ECO:0000256" key="14">
    <source>
        <dbReference type="SAM" id="Phobius"/>
    </source>
</evidence>
<comment type="caution">
    <text evidence="18">The sequence shown here is derived from an EMBL/GenBank/DDBJ whole genome shotgun (WGS) entry which is preliminary data.</text>
</comment>
<name>A0A8J2Q732_9HEXA</name>
<keyword evidence="3" id="KW-0813">Transport</keyword>
<feature type="region of interest" description="Disordered" evidence="13">
    <location>
        <begin position="620"/>
        <end position="647"/>
    </location>
</feature>
<feature type="transmembrane region" description="Helical" evidence="14">
    <location>
        <begin position="657"/>
        <end position="677"/>
    </location>
</feature>
<dbReference type="PANTHER" id="PTHR42643">
    <property type="entry name" value="IONOTROPIC RECEPTOR 20A-RELATED"/>
    <property type="match status" value="1"/>
</dbReference>
<evidence type="ECO:0000256" key="8">
    <source>
        <dbReference type="ARBA" id="ARBA00023136"/>
    </source>
</evidence>
<evidence type="ECO:0000256" key="4">
    <source>
        <dbReference type="ARBA" id="ARBA00022475"/>
    </source>
</evidence>
<feature type="transmembrane region" description="Helical" evidence="14">
    <location>
        <begin position="437"/>
        <end position="462"/>
    </location>
</feature>
<evidence type="ECO:0000256" key="5">
    <source>
        <dbReference type="ARBA" id="ARBA00022692"/>
    </source>
</evidence>
<evidence type="ECO:0000256" key="6">
    <source>
        <dbReference type="ARBA" id="ARBA00022989"/>
    </source>
</evidence>
<evidence type="ECO:0000259" key="17">
    <source>
        <dbReference type="Pfam" id="PF10613"/>
    </source>
</evidence>
<keyword evidence="8 14" id="KW-0472">Membrane</keyword>
<keyword evidence="10" id="KW-0325">Glycoprotein</keyword>
<dbReference type="Proteomes" id="UP000708208">
    <property type="component" value="Unassembled WGS sequence"/>
</dbReference>
<protein>
    <submittedName>
        <fullName evidence="18">Uncharacterized protein</fullName>
    </submittedName>
</protein>
<evidence type="ECO:0000313" key="18">
    <source>
        <dbReference type="EMBL" id="CAG7837721.1"/>
    </source>
</evidence>
<feature type="signal peptide" evidence="15">
    <location>
        <begin position="1"/>
        <end position="22"/>
    </location>
</feature>
<dbReference type="PANTHER" id="PTHR42643:SF35">
    <property type="entry name" value="IONOTROPIC RECEPTOR 68A, ISOFORM A"/>
    <property type="match status" value="1"/>
</dbReference>
<evidence type="ECO:0000259" key="16">
    <source>
        <dbReference type="Pfam" id="PF00060"/>
    </source>
</evidence>
<feature type="region of interest" description="Disordered" evidence="13">
    <location>
        <begin position="727"/>
        <end position="748"/>
    </location>
</feature>
<feature type="compositionally biased region" description="Basic residues" evidence="13">
    <location>
        <begin position="727"/>
        <end position="740"/>
    </location>
</feature>
<evidence type="ECO:0000256" key="1">
    <source>
        <dbReference type="ARBA" id="ARBA00004651"/>
    </source>
</evidence>
<dbReference type="GO" id="GO:0015276">
    <property type="term" value="F:ligand-gated monoatomic ion channel activity"/>
    <property type="evidence" value="ECO:0007669"/>
    <property type="project" value="InterPro"/>
</dbReference>
<feature type="domain" description="Ionotropic glutamate receptor C-terminal" evidence="16">
    <location>
        <begin position="370"/>
        <end position="667"/>
    </location>
</feature>
<evidence type="ECO:0000256" key="10">
    <source>
        <dbReference type="ARBA" id="ARBA00023180"/>
    </source>
</evidence>
<dbReference type="GO" id="GO:0005886">
    <property type="term" value="C:plasma membrane"/>
    <property type="evidence" value="ECO:0007669"/>
    <property type="project" value="UniProtKB-SubCell"/>
</dbReference>
<feature type="domain" description="Ionotropic glutamate receptor L-glutamate and glycine-binding" evidence="17">
    <location>
        <begin position="240"/>
        <end position="352"/>
    </location>
</feature>
<comment type="subcellular location">
    <subcellularLocation>
        <location evidence="1">Cell membrane</location>
        <topology evidence="1">Multi-pass membrane protein</topology>
    </subcellularLocation>
</comment>
<dbReference type="AlphaFoldDB" id="A0A8J2Q732"/>
<dbReference type="Pfam" id="PF00060">
    <property type="entry name" value="Lig_chan"/>
    <property type="match status" value="1"/>
</dbReference>
<evidence type="ECO:0000256" key="9">
    <source>
        <dbReference type="ARBA" id="ARBA00023170"/>
    </source>
</evidence>
<feature type="compositionally biased region" description="Basic and acidic residues" evidence="13">
    <location>
        <begin position="620"/>
        <end position="631"/>
    </location>
</feature>